<proteinExistence type="predicted"/>
<dbReference type="SUPFAM" id="SSF54928">
    <property type="entry name" value="RNA-binding domain, RBD"/>
    <property type="match status" value="1"/>
</dbReference>
<organism evidence="2 3">
    <name type="scientific">Decorospora gaudefroyi</name>
    <dbReference type="NCBI Taxonomy" id="184978"/>
    <lineage>
        <taxon>Eukaryota</taxon>
        <taxon>Fungi</taxon>
        <taxon>Dikarya</taxon>
        <taxon>Ascomycota</taxon>
        <taxon>Pezizomycotina</taxon>
        <taxon>Dothideomycetes</taxon>
        <taxon>Pleosporomycetidae</taxon>
        <taxon>Pleosporales</taxon>
        <taxon>Pleosporineae</taxon>
        <taxon>Pleosporaceae</taxon>
        <taxon>Decorospora</taxon>
    </lineage>
</organism>
<keyword evidence="3" id="KW-1185">Reference proteome</keyword>
<dbReference type="AlphaFoldDB" id="A0A6A5KHK5"/>
<evidence type="ECO:0000256" key="1">
    <source>
        <dbReference type="SAM" id="MobiDB-lite"/>
    </source>
</evidence>
<gene>
    <name evidence="2" type="ORF">BDW02DRAFT_221251</name>
</gene>
<dbReference type="GO" id="GO:0003676">
    <property type="term" value="F:nucleic acid binding"/>
    <property type="evidence" value="ECO:0007669"/>
    <property type="project" value="InterPro"/>
</dbReference>
<accession>A0A6A5KHK5</accession>
<evidence type="ECO:0008006" key="4">
    <source>
        <dbReference type="Google" id="ProtNLM"/>
    </source>
</evidence>
<name>A0A6A5KHK5_9PLEO</name>
<dbReference type="InterPro" id="IPR035979">
    <property type="entry name" value="RBD_domain_sf"/>
</dbReference>
<dbReference type="CDD" id="cd00590">
    <property type="entry name" value="RRM_SF"/>
    <property type="match status" value="1"/>
</dbReference>
<protein>
    <recommendedName>
        <fullName evidence="4">RRM domain-containing protein</fullName>
    </recommendedName>
</protein>
<feature type="region of interest" description="Disordered" evidence="1">
    <location>
        <begin position="1"/>
        <end position="20"/>
    </location>
</feature>
<dbReference type="Proteomes" id="UP000800040">
    <property type="component" value="Unassembled WGS sequence"/>
</dbReference>
<feature type="compositionally biased region" description="Polar residues" evidence="1">
    <location>
        <begin position="150"/>
        <end position="159"/>
    </location>
</feature>
<dbReference type="OrthoDB" id="3796937at2759"/>
<evidence type="ECO:0000313" key="2">
    <source>
        <dbReference type="EMBL" id="KAF1836618.1"/>
    </source>
</evidence>
<reference evidence="2" key="1">
    <citation type="submission" date="2020-01" db="EMBL/GenBank/DDBJ databases">
        <authorList>
            <consortium name="DOE Joint Genome Institute"/>
            <person name="Haridas S."/>
            <person name="Albert R."/>
            <person name="Binder M."/>
            <person name="Bloem J."/>
            <person name="Labutti K."/>
            <person name="Salamov A."/>
            <person name="Andreopoulos B."/>
            <person name="Baker S.E."/>
            <person name="Barry K."/>
            <person name="Bills G."/>
            <person name="Bluhm B.H."/>
            <person name="Cannon C."/>
            <person name="Castanera R."/>
            <person name="Culley D.E."/>
            <person name="Daum C."/>
            <person name="Ezra D."/>
            <person name="Gonzalez J.B."/>
            <person name="Henrissat B."/>
            <person name="Kuo A."/>
            <person name="Liang C."/>
            <person name="Lipzen A."/>
            <person name="Lutzoni F."/>
            <person name="Magnuson J."/>
            <person name="Mondo S."/>
            <person name="Nolan M."/>
            <person name="Ohm R."/>
            <person name="Pangilinan J."/>
            <person name="Park H.-J."/>
            <person name="Ramirez L."/>
            <person name="Alfaro M."/>
            <person name="Sun H."/>
            <person name="Tritt A."/>
            <person name="Yoshinaga Y."/>
            <person name="Zwiers L.-H."/>
            <person name="Turgeon B.G."/>
            <person name="Goodwin S.B."/>
            <person name="Spatafora J.W."/>
            <person name="Crous P.W."/>
            <person name="Grigoriev I.V."/>
        </authorList>
    </citation>
    <scope>NUCLEOTIDE SEQUENCE</scope>
    <source>
        <strain evidence="2">P77</strain>
    </source>
</reference>
<evidence type="ECO:0000313" key="3">
    <source>
        <dbReference type="Proteomes" id="UP000800040"/>
    </source>
</evidence>
<sequence>MKNRIGLELSQPAGYDSTGQDVPRKMLAELCCLKQPYGVSAQQQIDDIDDSAAQDDPKKMLAELYRMQQSYGKGAKAQPYDTDTSQHMLAELVKEISLATRPVIVGDHDDSVENPKQMLAELDRLMAGSKQVSMDQDKSEDGGQKVMSGVSLQGTSDMSEAASTREMIERAQAKLNIVIEDCLEGEKQYQAREEEKRLRLRLILTNLAADVDEEAIRFFFKDYRYDIRKISLLAERVPVKGTRTAHVDMYSREAAVLASFEYGFIYALCVHMKLAVE</sequence>
<feature type="region of interest" description="Disordered" evidence="1">
    <location>
        <begin position="130"/>
        <end position="159"/>
    </location>
</feature>
<dbReference type="EMBL" id="ML975271">
    <property type="protein sequence ID" value="KAF1836618.1"/>
    <property type="molecule type" value="Genomic_DNA"/>
</dbReference>